<organism evidence="2 3">
    <name type="scientific">Candidatus Lloydbacteria bacterium RIFCSPHIGHO2_01_FULL_49_22</name>
    <dbReference type="NCBI Taxonomy" id="1798658"/>
    <lineage>
        <taxon>Bacteria</taxon>
        <taxon>Candidatus Lloydiibacteriota</taxon>
    </lineage>
</organism>
<evidence type="ECO:0000313" key="3">
    <source>
        <dbReference type="Proteomes" id="UP000177122"/>
    </source>
</evidence>
<gene>
    <name evidence="2" type="ORF">A2845_01780</name>
</gene>
<evidence type="ECO:0000313" key="2">
    <source>
        <dbReference type="EMBL" id="OGZ06126.1"/>
    </source>
</evidence>
<evidence type="ECO:0000256" key="1">
    <source>
        <dbReference type="SAM" id="Phobius"/>
    </source>
</evidence>
<reference evidence="2 3" key="1">
    <citation type="journal article" date="2016" name="Nat. Commun.">
        <title>Thousands of microbial genomes shed light on interconnected biogeochemical processes in an aquifer system.</title>
        <authorList>
            <person name="Anantharaman K."/>
            <person name="Brown C.T."/>
            <person name="Hug L.A."/>
            <person name="Sharon I."/>
            <person name="Castelle C.J."/>
            <person name="Probst A.J."/>
            <person name="Thomas B.C."/>
            <person name="Singh A."/>
            <person name="Wilkins M.J."/>
            <person name="Karaoz U."/>
            <person name="Brodie E.L."/>
            <person name="Williams K.H."/>
            <person name="Hubbard S.S."/>
            <person name="Banfield J.F."/>
        </authorList>
    </citation>
    <scope>NUCLEOTIDE SEQUENCE [LARGE SCALE GENOMIC DNA]</scope>
</reference>
<dbReference type="AlphaFoldDB" id="A0A1G2CXM3"/>
<keyword evidence="1" id="KW-0812">Transmembrane</keyword>
<keyword evidence="1" id="KW-0472">Membrane</keyword>
<name>A0A1G2CXM3_9BACT</name>
<protein>
    <submittedName>
        <fullName evidence="2">Uncharacterized protein</fullName>
    </submittedName>
</protein>
<proteinExistence type="predicted"/>
<feature type="transmembrane region" description="Helical" evidence="1">
    <location>
        <begin position="28"/>
        <end position="51"/>
    </location>
</feature>
<dbReference type="EMBL" id="MHLI01000005">
    <property type="protein sequence ID" value="OGZ06126.1"/>
    <property type="molecule type" value="Genomic_DNA"/>
</dbReference>
<dbReference type="Proteomes" id="UP000177122">
    <property type="component" value="Unassembled WGS sequence"/>
</dbReference>
<dbReference type="Gene3D" id="3.30.2010.10">
    <property type="entry name" value="Metalloproteases ('zincins'), catalytic domain"/>
    <property type="match status" value="1"/>
</dbReference>
<feature type="transmembrane region" description="Helical" evidence="1">
    <location>
        <begin position="57"/>
        <end position="78"/>
    </location>
</feature>
<keyword evidence="1" id="KW-1133">Transmembrane helix</keyword>
<sequence>MYARMFLLALGWRTHDPYERQSARAVRLYLIWLLVPVSMSLLAFMGVGYALTRDIRFAVALTLCIVCAAVLASLFGILRQRMPRKIVKTLVPHAFQSGVVRRLSKKYGIKKMIPVFIADLKELQACYFTCAPTPVILVDKVLARRCDHRSLSGIVCHEVGHAVLPLGFDFFSFVTIFQEAFIDRLVYHVQVKLLKRKLLVEHYKQIFGWSKEQSETILPPHLWMLVFRVCWVFSSYPGHHRREYACDAISALLLRDVVPLIVGLGIAIKGEAESLSDLSTHPSLQKRITALLAINAAVANTH</sequence>
<accession>A0A1G2CXM3</accession>
<comment type="caution">
    <text evidence="2">The sequence shown here is derived from an EMBL/GenBank/DDBJ whole genome shotgun (WGS) entry which is preliminary data.</text>
</comment>